<evidence type="ECO:0000313" key="3">
    <source>
        <dbReference type="EMBL" id="NBC71421.1"/>
    </source>
</evidence>
<keyword evidence="4" id="KW-1185">Reference proteome</keyword>
<evidence type="ECO:0000256" key="1">
    <source>
        <dbReference type="ARBA" id="ARBA00022969"/>
    </source>
</evidence>
<dbReference type="Pfam" id="PF08179">
    <property type="entry name" value="SspP"/>
    <property type="match status" value="1"/>
</dbReference>
<dbReference type="OrthoDB" id="1684521at2"/>
<dbReference type="EMBL" id="JAAAMU010000011">
    <property type="protein sequence ID" value="NBC71421.1"/>
    <property type="molecule type" value="Genomic_DNA"/>
</dbReference>
<keyword evidence="1" id="KW-0749">Sporulation</keyword>
<dbReference type="GO" id="GO:0030435">
    <property type="term" value="P:sporulation resulting in formation of a cellular spore"/>
    <property type="evidence" value="ECO:0007669"/>
    <property type="project" value="UniProtKB-KW"/>
</dbReference>
<dbReference type="AlphaFoldDB" id="A0A7X4YTS7"/>
<dbReference type="Proteomes" id="UP000558113">
    <property type="component" value="Unassembled WGS sequence"/>
</dbReference>
<name>A0A7X4YTS7_9BACL</name>
<comment type="caution">
    <text evidence="3">The sequence shown here is derived from an EMBL/GenBank/DDBJ whole genome shotgun (WGS) entry which is preliminary data.</text>
</comment>
<gene>
    <name evidence="3" type="ORF">GT003_20700</name>
</gene>
<protein>
    <submittedName>
        <fullName evidence="3">Small acid-soluble spore protein P</fullName>
    </submittedName>
</protein>
<proteinExistence type="predicted"/>
<accession>A0A7X4YTS7</accession>
<feature type="region of interest" description="Disordered" evidence="2">
    <location>
        <begin position="1"/>
        <end position="52"/>
    </location>
</feature>
<sequence>MGKPKSVPVQNPYEGNGQPSRSRKDSSQPQEPLSGSKKTKQANHVDHHNPQG</sequence>
<dbReference type="RefSeq" id="WP_161701365.1">
    <property type="nucleotide sequence ID" value="NZ_JAAAMU010000011.1"/>
</dbReference>
<evidence type="ECO:0000313" key="4">
    <source>
        <dbReference type="Proteomes" id="UP000558113"/>
    </source>
</evidence>
<evidence type="ECO:0000256" key="2">
    <source>
        <dbReference type="SAM" id="MobiDB-lite"/>
    </source>
</evidence>
<organism evidence="3 4">
    <name type="scientific">Paenibacillus sacheonensis</name>
    <dbReference type="NCBI Taxonomy" id="742054"/>
    <lineage>
        <taxon>Bacteria</taxon>
        <taxon>Bacillati</taxon>
        <taxon>Bacillota</taxon>
        <taxon>Bacilli</taxon>
        <taxon>Bacillales</taxon>
        <taxon>Paenibacillaceae</taxon>
        <taxon>Paenibacillus</taxon>
    </lineage>
</organism>
<reference evidence="3 4" key="1">
    <citation type="submission" date="2020-01" db="EMBL/GenBank/DDBJ databases">
        <title>Paenibacillus soybeanensis sp. nov. isolated from the nodules of soybean (Glycine max(L.) Merr).</title>
        <authorList>
            <person name="Wang H."/>
        </authorList>
    </citation>
    <scope>NUCLEOTIDE SEQUENCE [LARGE SCALE GENOMIC DNA]</scope>
    <source>
        <strain evidence="3 4">DSM 23054</strain>
    </source>
</reference>
<dbReference type="InterPro" id="IPR012614">
    <property type="entry name" value="SASP_SspP"/>
</dbReference>
<feature type="compositionally biased region" description="Basic and acidic residues" evidence="2">
    <location>
        <begin position="43"/>
        <end position="52"/>
    </location>
</feature>